<evidence type="ECO:0000313" key="4">
    <source>
        <dbReference type="Proteomes" id="UP000679749"/>
    </source>
</evidence>
<dbReference type="AlphaFoldDB" id="A0A942U4H1"/>
<dbReference type="EMBL" id="JAGYPF010000002">
    <property type="protein sequence ID" value="MBS4212692.1"/>
    <property type="molecule type" value="Genomic_DNA"/>
</dbReference>
<feature type="domain" description="Competence protein CoiA-like N-terminal" evidence="2">
    <location>
        <begin position="21"/>
        <end position="67"/>
    </location>
</feature>
<dbReference type="InterPro" id="IPR057253">
    <property type="entry name" value="CoiA-like_N"/>
</dbReference>
<comment type="caution">
    <text evidence="3">The sequence shown here is derived from an EMBL/GenBank/DDBJ whole genome shotgun (WGS) entry which is preliminary data.</text>
</comment>
<evidence type="ECO:0008006" key="5">
    <source>
        <dbReference type="Google" id="ProtNLM"/>
    </source>
</evidence>
<feature type="domain" description="Competence protein CoiA nuclease-like" evidence="1">
    <location>
        <begin position="72"/>
        <end position="226"/>
    </location>
</feature>
<dbReference type="Proteomes" id="UP000679749">
    <property type="component" value="Unassembled WGS sequence"/>
</dbReference>
<name>A0A942U4H1_9BACI</name>
<organism evidence="3 4">
    <name type="scientific">Neobacillus rhizophilus</name>
    <dbReference type="NCBI Taxonomy" id="2833579"/>
    <lineage>
        <taxon>Bacteria</taxon>
        <taxon>Bacillati</taxon>
        <taxon>Bacillota</taxon>
        <taxon>Bacilli</taxon>
        <taxon>Bacillales</taxon>
        <taxon>Bacillaceae</taxon>
        <taxon>Neobacillus</taxon>
    </lineage>
</organism>
<dbReference type="InterPro" id="IPR010330">
    <property type="entry name" value="CoiA_nuc"/>
</dbReference>
<keyword evidence="4" id="KW-1185">Reference proteome</keyword>
<dbReference type="Pfam" id="PF25164">
    <property type="entry name" value="CoiA_N"/>
    <property type="match status" value="1"/>
</dbReference>
<evidence type="ECO:0000259" key="1">
    <source>
        <dbReference type="Pfam" id="PF06054"/>
    </source>
</evidence>
<proteinExistence type="predicted"/>
<accession>A0A942U4H1</accession>
<dbReference type="RefSeq" id="WP_213117225.1">
    <property type="nucleotide sequence ID" value="NZ_JAGYPF010000002.1"/>
</dbReference>
<dbReference type="Pfam" id="PF06054">
    <property type="entry name" value="CoiA_nuc"/>
    <property type="match status" value="1"/>
</dbReference>
<protein>
    <recommendedName>
        <fullName evidence="5">Competence protein</fullName>
    </recommendedName>
</protein>
<evidence type="ECO:0000259" key="2">
    <source>
        <dbReference type="Pfam" id="PF25164"/>
    </source>
</evidence>
<reference evidence="3" key="1">
    <citation type="submission" date="2021-05" db="EMBL/GenBank/DDBJ databases">
        <title>Novel Bacillus species.</title>
        <authorList>
            <person name="Liu G."/>
        </authorList>
    </citation>
    <scope>NUCLEOTIDE SEQUENCE</scope>
    <source>
        <strain evidence="3">FJAT-49825</strain>
    </source>
</reference>
<evidence type="ECO:0000313" key="3">
    <source>
        <dbReference type="EMBL" id="MBS4212692.1"/>
    </source>
</evidence>
<gene>
    <name evidence="3" type="ORF">KHA99_09555</name>
</gene>
<sequence length="505" mass="59264">MFKALFKGVPINLLSDQEANQRDLLKANEHKDQYQCPVCKESVRLNWAEPARRIPHFKHKPGTNCIYSIYGEGPMHIEGKSKLYRYFLQLLGHKTKTIELEQYIPETDQIADIFIEFNNGVKWAVEYQRSNIPTSEIMKRKKLYNQVNIRDIWVVGENVIKEIGISTCSILNVGQALQHSFCGETSLVSFNPESNEVNIFRGLNSLNNRTFTYNKSYSYPLESIGFNLWGEIFCLDDYVEIKNRAIFDDYIEKSLIFSFNLEHLYKGEIPGYNFKLKTKELYDEIHDPNQIPEYTHIKITPPLDRIVPVEMKSINISGFFLYDHKDHSEKNQLVITGIRKEIWVEELNKRTTNNSNISNNFMENPVVQGTFIWSLWEIYEKKFQTQKEFHEDMDYSNKGQAFPFSLQMKRIKKYGLIKKEFNKEDNHKAISLEDCLLILMNIAKFPVHSKNILKVALKNHIILPEELELDFNLALLDNIVKRVKNYIPESEHYHGFYKEGIGIFQ</sequence>